<gene>
    <name evidence="2" type="ORF">FGU65_09435</name>
</gene>
<dbReference type="Pfam" id="PF13302">
    <property type="entry name" value="Acetyltransf_3"/>
    <property type="match status" value="1"/>
</dbReference>
<evidence type="ECO:0000313" key="2">
    <source>
        <dbReference type="EMBL" id="MDN7025107.1"/>
    </source>
</evidence>
<dbReference type="Proteomes" id="UP001168338">
    <property type="component" value="Unassembled WGS sequence"/>
</dbReference>
<dbReference type="InterPro" id="IPR000182">
    <property type="entry name" value="GNAT_dom"/>
</dbReference>
<evidence type="ECO:0000259" key="1">
    <source>
        <dbReference type="PROSITE" id="PS51186"/>
    </source>
</evidence>
<accession>A0ABT8MAY6</accession>
<feature type="domain" description="N-acetyltransferase" evidence="1">
    <location>
        <begin position="16"/>
        <end position="171"/>
    </location>
</feature>
<keyword evidence="3" id="KW-1185">Reference proteome</keyword>
<dbReference type="RefSeq" id="WP_301664249.1">
    <property type="nucleotide sequence ID" value="NZ_VCYH01000005.1"/>
</dbReference>
<organism evidence="2 3">
    <name type="scientific">Methanoculleus frigidifontis</name>
    <dbReference type="NCBI Taxonomy" id="2584085"/>
    <lineage>
        <taxon>Archaea</taxon>
        <taxon>Methanobacteriati</taxon>
        <taxon>Methanobacteriota</taxon>
        <taxon>Stenosarchaea group</taxon>
        <taxon>Methanomicrobia</taxon>
        <taxon>Methanomicrobiales</taxon>
        <taxon>Methanomicrobiaceae</taxon>
        <taxon>Methanoculleus</taxon>
    </lineage>
</organism>
<dbReference type="EMBL" id="VCYH01000005">
    <property type="protein sequence ID" value="MDN7025107.1"/>
    <property type="molecule type" value="Genomic_DNA"/>
</dbReference>
<sequence>MQIVTGTSLLRDWTADDIEPLAQHANNPRIAAMMRDAFPSPYTPADASRFIALAADTSSHLYLAIDVGGEAVGGIGVQPLDDVHRRTAEIGYWLAEPFWGRGIITDAVRALVPVAFAAFDIVRLEAAIFSNNPASMRLLEKCGFTREAVHQKAITKNGTVLDEVVYVHFGESSRS</sequence>
<protein>
    <submittedName>
        <fullName evidence="2">GNAT family N-acetyltransferase</fullName>
    </submittedName>
</protein>
<evidence type="ECO:0000313" key="3">
    <source>
        <dbReference type="Proteomes" id="UP001168338"/>
    </source>
</evidence>
<reference evidence="2" key="1">
    <citation type="submission" date="2019-05" db="EMBL/GenBank/DDBJ databases">
        <title>Methanoculleus sp. FWC-SCC1, a methanogenic archaeon isolated from deep marine cold seep.</title>
        <authorList>
            <person name="Chen Y.-W."/>
            <person name="Chen S.-C."/>
            <person name="Teng N.-H."/>
            <person name="Lai M.-C."/>
        </authorList>
    </citation>
    <scope>NUCLEOTIDE SEQUENCE</scope>
    <source>
        <strain evidence="2">FWC-SCC1</strain>
    </source>
</reference>
<dbReference type="SUPFAM" id="SSF55729">
    <property type="entry name" value="Acyl-CoA N-acyltransferases (Nat)"/>
    <property type="match status" value="1"/>
</dbReference>
<dbReference type="PANTHER" id="PTHR43328">
    <property type="entry name" value="ACETYLTRANSFERASE-RELATED"/>
    <property type="match status" value="1"/>
</dbReference>
<dbReference type="PANTHER" id="PTHR43328:SF1">
    <property type="entry name" value="N-ACETYLTRANSFERASE DOMAIN-CONTAINING PROTEIN"/>
    <property type="match status" value="1"/>
</dbReference>
<proteinExistence type="predicted"/>
<comment type="caution">
    <text evidence="2">The sequence shown here is derived from an EMBL/GenBank/DDBJ whole genome shotgun (WGS) entry which is preliminary data.</text>
</comment>
<dbReference type="PROSITE" id="PS51186">
    <property type="entry name" value="GNAT"/>
    <property type="match status" value="1"/>
</dbReference>
<dbReference type="InterPro" id="IPR016181">
    <property type="entry name" value="Acyl_CoA_acyltransferase"/>
</dbReference>
<name>A0ABT8MAY6_9EURY</name>
<dbReference type="Gene3D" id="3.40.630.30">
    <property type="match status" value="1"/>
</dbReference>